<dbReference type="Gene3D" id="3.90.550.10">
    <property type="entry name" value="Spore Coat Polysaccharide Biosynthesis Protein SpsA, Chain A"/>
    <property type="match status" value="1"/>
</dbReference>
<dbReference type="Proteomes" id="UP000095023">
    <property type="component" value="Unassembled WGS sequence"/>
</dbReference>
<evidence type="ECO:0000313" key="13">
    <source>
        <dbReference type="EMBL" id="ODV89896.1"/>
    </source>
</evidence>
<dbReference type="GO" id="GO:0005829">
    <property type="term" value="C:cytosol"/>
    <property type="evidence" value="ECO:0007669"/>
    <property type="project" value="UniProtKB-SubCell"/>
</dbReference>
<evidence type="ECO:0000259" key="11">
    <source>
        <dbReference type="Pfam" id="PF00483"/>
    </source>
</evidence>
<dbReference type="GO" id="GO:0002183">
    <property type="term" value="P:cytoplasmic translational initiation"/>
    <property type="evidence" value="ECO:0007669"/>
    <property type="project" value="TreeGrafter"/>
</dbReference>
<dbReference type="InterPro" id="IPR005835">
    <property type="entry name" value="NTP_transferase_dom"/>
</dbReference>
<comment type="similarity">
    <text evidence="2">Belongs to the eIF-2B gamma/epsilon subunits family.</text>
</comment>
<dbReference type="SUPFAM" id="SSF51161">
    <property type="entry name" value="Trimeric LpxA-like enzymes"/>
    <property type="match status" value="1"/>
</dbReference>
<evidence type="ECO:0000256" key="9">
    <source>
        <dbReference type="ARBA" id="ARBA00046432"/>
    </source>
</evidence>
<evidence type="ECO:0000256" key="4">
    <source>
        <dbReference type="ARBA" id="ARBA00022540"/>
    </source>
</evidence>
<accession>A0A1E4TDQ0</accession>
<evidence type="ECO:0000313" key="14">
    <source>
        <dbReference type="Proteomes" id="UP000095023"/>
    </source>
</evidence>
<evidence type="ECO:0000259" key="12">
    <source>
        <dbReference type="Pfam" id="PF25087"/>
    </source>
</evidence>
<evidence type="ECO:0000256" key="7">
    <source>
        <dbReference type="ARBA" id="ARBA00044229"/>
    </source>
</evidence>
<evidence type="ECO:0000256" key="1">
    <source>
        <dbReference type="ARBA" id="ARBA00004514"/>
    </source>
</evidence>
<dbReference type="CDD" id="cd04652">
    <property type="entry name" value="LbH_eIF2B_gamma_C"/>
    <property type="match status" value="1"/>
</dbReference>
<feature type="domain" description="Mannose-1-phosphate guanyltransferase C-terminal" evidence="12">
    <location>
        <begin position="370"/>
        <end position="442"/>
    </location>
</feature>
<dbReference type="GO" id="GO:0003743">
    <property type="term" value="F:translation initiation factor activity"/>
    <property type="evidence" value="ECO:0007669"/>
    <property type="project" value="UniProtKB-KW"/>
</dbReference>
<comment type="function">
    <text evidence="8">Acts as a component of the translation initiation factor 2B (eIF2B) complex, which catalyzes the exchange of GDP for GTP on the eukaryotic initiation factor 2 (eIF2) complex gamma subunit. Its guanine nucleotide exchange factor activity is repressed when bound to eIF2 complex phosphorylated on the alpha subunit, thereby limiting the amount of methionyl-initiator methionine tRNA available to the ribosome and consequently global translation is repressed.</text>
</comment>
<feature type="domain" description="Nucleotidyl transferase" evidence="11">
    <location>
        <begin position="9"/>
        <end position="143"/>
    </location>
</feature>
<dbReference type="InterPro" id="IPR051960">
    <property type="entry name" value="eIF2B_gamma"/>
</dbReference>
<evidence type="ECO:0000256" key="6">
    <source>
        <dbReference type="ARBA" id="ARBA00044196"/>
    </source>
</evidence>
<name>A0A1E4TDQ0_9ASCO</name>
<gene>
    <name evidence="13" type="ORF">CANCADRAFT_97525</name>
</gene>
<organism evidence="13 14">
    <name type="scientific">Tortispora caseinolytica NRRL Y-17796</name>
    <dbReference type="NCBI Taxonomy" id="767744"/>
    <lineage>
        <taxon>Eukaryota</taxon>
        <taxon>Fungi</taxon>
        <taxon>Dikarya</taxon>
        <taxon>Ascomycota</taxon>
        <taxon>Saccharomycotina</taxon>
        <taxon>Trigonopsidomycetes</taxon>
        <taxon>Trigonopsidales</taxon>
        <taxon>Trigonopsidaceae</taxon>
        <taxon>Tortispora</taxon>
    </lineage>
</organism>
<dbReference type="PANTHER" id="PTHR45989:SF1">
    <property type="entry name" value="TRANSLATION INITIATION FACTOR EIF-2B SUBUNIT GAMMA"/>
    <property type="match status" value="1"/>
</dbReference>
<protein>
    <recommendedName>
        <fullName evidence="6">Translation initiation factor eIF2B subunit gamma</fullName>
    </recommendedName>
    <alternativeName>
        <fullName evidence="7">eIF2B GDP-GTP exchange factor subunit gamma</fullName>
    </alternativeName>
</protein>
<keyword evidence="14" id="KW-1185">Reference proteome</keyword>
<keyword evidence="3" id="KW-0963">Cytoplasm</keyword>
<keyword evidence="5" id="KW-0648">Protein biosynthesis</keyword>
<proteinExistence type="inferred from homology"/>
<comment type="subunit">
    <text evidence="9">Component of the translation initiation factor 2B (eIF2B) complex which is a heterodecamer of two sets of five different subunits: alpha, beta, gamma, delta and epsilon. Subunits alpha, beta and delta comprise a regulatory subcomplex and subunits epsilon and gamma comprise a catalytic subcomplex. Within the complex, the hexameric regulatory complex resides at the center, with the two heterodimeric catalytic subcomplexes bound on opposite sides.</text>
</comment>
<dbReference type="InterPro" id="IPR029044">
    <property type="entry name" value="Nucleotide-diphossugar_trans"/>
</dbReference>
<evidence type="ECO:0000256" key="10">
    <source>
        <dbReference type="SAM" id="MobiDB-lite"/>
    </source>
</evidence>
<dbReference type="EMBL" id="KV453842">
    <property type="protein sequence ID" value="ODV89896.1"/>
    <property type="molecule type" value="Genomic_DNA"/>
</dbReference>
<comment type="subcellular location">
    <subcellularLocation>
        <location evidence="1">Cytoplasm</location>
        <location evidence="1">Cytosol</location>
    </subcellularLocation>
</comment>
<sequence>MNIHTVVLCGPGHRLEPITTRGDSGVSKCLLPVAVEPMLMHVIRWLKEADISSVTLAVDPADYADVEDYAETTGMKNMFHCFSMFQTEASNVGDVIVDSLAGADHSADLMVLPCDFITDVRAVDLIDRFIRRSIDTMALTVWYESKFAAVSPFIPVHKEIVGARSEESRQILLDVQKNPLDPVVSPKAIELPMTLLWKYADPCLSTRLRHGCIALIARSALSVGDTELPSPNSSYDYQSRTPSVVDLRFKVNSGGLLSAMGPSFYGYEATGKPSIPMSTWRKHSWNAILRSLARNAWKSELPGYQVDMYVVPPTNTFIRVNSIPSYLEATRHLLRIKAATAATTASFVPSAGSSAGASQVPSHTGVSADSIADPSVIIEEKTTLKRSMIASNVSIGKRCRLIGCIVLQGATIEDGCHLESCVVGPMVTIGQKSRLTSCTIEGGFNIAPGTEAKNEVMQKFTNAMLDYHSESSSDDEDDENESEWEVSEGEDLDDDDGLFDRS</sequence>
<evidence type="ECO:0000256" key="3">
    <source>
        <dbReference type="ARBA" id="ARBA00022490"/>
    </source>
</evidence>
<feature type="compositionally biased region" description="Acidic residues" evidence="10">
    <location>
        <begin position="472"/>
        <end position="502"/>
    </location>
</feature>
<dbReference type="InterPro" id="IPR056729">
    <property type="entry name" value="GMPPB_C"/>
</dbReference>
<dbReference type="Pfam" id="PF25087">
    <property type="entry name" value="GMPPB_C"/>
    <property type="match status" value="1"/>
</dbReference>
<dbReference type="GO" id="GO:0005851">
    <property type="term" value="C:eukaryotic translation initiation factor 2B complex"/>
    <property type="evidence" value="ECO:0007669"/>
    <property type="project" value="TreeGrafter"/>
</dbReference>
<dbReference type="Gene3D" id="2.160.10.10">
    <property type="entry name" value="Hexapeptide repeat proteins"/>
    <property type="match status" value="1"/>
</dbReference>
<evidence type="ECO:0000256" key="8">
    <source>
        <dbReference type="ARBA" id="ARBA00045373"/>
    </source>
</evidence>
<dbReference type="PANTHER" id="PTHR45989">
    <property type="entry name" value="TRANSLATION INITIATION FACTOR EIF-2B SUBUNIT GAMMA"/>
    <property type="match status" value="1"/>
</dbReference>
<dbReference type="OrthoDB" id="10250549at2759"/>
<dbReference type="InterPro" id="IPR011004">
    <property type="entry name" value="Trimer_LpxA-like_sf"/>
</dbReference>
<dbReference type="Pfam" id="PF00483">
    <property type="entry name" value="NTP_transferase"/>
    <property type="match status" value="1"/>
</dbReference>
<dbReference type="AlphaFoldDB" id="A0A1E4TDQ0"/>
<reference evidence="14" key="1">
    <citation type="submission" date="2016-02" db="EMBL/GenBank/DDBJ databases">
        <title>Comparative genomics of biotechnologically important yeasts.</title>
        <authorList>
            <consortium name="DOE Joint Genome Institute"/>
            <person name="Riley R."/>
            <person name="Haridas S."/>
            <person name="Wolfe K.H."/>
            <person name="Lopes M.R."/>
            <person name="Hittinger C.T."/>
            <person name="Goker M."/>
            <person name="Salamov A."/>
            <person name="Wisecaver J."/>
            <person name="Long T.M."/>
            <person name="Aerts A.L."/>
            <person name="Barry K."/>
            <person name="Choi C."/>
            <person name="Clum A."/>
            <person name="Coughlan A.Y."/>
            <person name="Deshpande S."/>
            <person name="Douglass A.P."/>
            <person name="Hanson S.J."/>
            <person name="Klenk H.-P."/>
            <person name="Labutti K."/>
            <person name="Lapidus A."/>
            <person name="Lindquist E."/>
            <person name="Lipzen A."/>
            <person name="Meier-Kolthoff J.P."/>
            <person name="Ohm R.A."/>
            <person name="Otillar R.P."/>
            <person name="Pangilinan J."/>
            <person name="Peng Y."/>
            <person name="Rokas A."/>
            <person name="Rosa C.A."/>
            <person name="Scheuner C."/>
            <person name="Sibirny A.A."/>
            <person name="Slot J.C."/>
            <person name="Stielow J.B."/>
            <person name="Sun H."/>
            <person name="Kurtzman C.P."/>
            <person name="Blackwell M."/>
            <person name="Jeffries T.W."/>
            <person name="Grigoriev I.V."/>
        </authorList>
    </citation>
    <scope>NUCLEOTIDE SEQUENCE [LARGE SCALE GENOMIC DNA]</scope>
    <source>
        <strain evidence="14">NRRL Y-17796</strain>
    </source>
</reference>
<evidence type="ECO:0000256" key="5">
    <source>
        <dbReference type="ARBA" id="ARBA00022917"/>
    </source>
</evidence>
<feature type="region of interest" description="Disordered" evidence="10">
    <location>
        <begin position="466"/>
        <end position="502"/>
    </location>
</feature>
<keyword evidence="4" id="KW-0396">Initiation factor</keyword>
<dbReference type="SUPFAM" id="SSF53448">
    <property type="entry name" value="Nucleotide-diphospho-sugar transferases"/>
    <property type="match status" value="1"/>
</dbReference>
<evidence type="ECO:0000256" key="2">
    <source>
        <dbReference type="ARBA" id="ARBA00007878"/>
    </source>
</evidence>
<dbReference type="GO" id="GO:0005085">
    <property type="term" value="F:guanyl-nucleotide exchange factor activity"/>
    <property type="evidence" value="ECO:0007669"/>
    <property type="project" value="TreeGrafter"/>
</dbReference>